<dbReference type="Proteomes" id="UP001162640">
    <property type="component" value="Unassembled WGS sequence"/>
</dbReference>
<dbReference type="AlphaFoldDB" id="A0A9W7EB71"/>
<dbReference type="InterPro" id="IPR032675">
    <property type="entry name" value="LRR_dom_sf"/>
</dbReference>
<reference evidence="3" key="1">
    <citation type="journal article" date="2023" name="Commun. Biol.">
        <title>Genome analysis of Parmales, the sister group of diatoms, reveals the evolutionary specialization of diatoms from phago-mixotrophs to photoautotrophs.</title>
        <authorList>
            <person name="Ban H."/>
            <person name="Sato S."/>
            <person name="Yoshikawa S."/>
            <person name="Yamada K."/>
            <person name="Nakamura Y."/>
            <person name="Ichinomiya M."/>
            <person name="Sato N."/>
            <person name="Blanc-Mathieu R."/>
            <person name="Endo H."/>
            <person name="Kuwata A."/>
            <person name="Ogata H."/>
        </authorList>
    </citation>
    <scope>NUCLEOTIDE SEQUENCE [LARGE SCALE GENOMIC DNA]</scope>
</reference>
<proteinExistence type="predicted"/>
<dbReference type="SUPFAM" id="SSF52058">
    <property type="entry name" value="L domain-like"/>
    <property type="match status" value="1"/>
</dbReference>
<comment type="caution">
    <text evidence="2">The sequence shown here is derived from an EMBL/GenBank/DDBJ whole genome shotgun (WGS) entry which is preliminary data.</text>
</comment>
<name>A0A9W7EB71_9STRA</name>
<evidence type="ECO:0000256" key="1">
    <source>
        <dbReference type="SAM" id="MobiDB-lite"/>
    </source>
</evidence>
<dbReference type="Pfam" id="PF13306">
    <property type="entry name" value="LRR_5"/>
    <property type="match status" value="1"/>
</dbReference>
<evidence type="ECO:0000313" key="2">
    <source>
        <dbReference type="EMBL" id="GMH74959.1"/>
    </source>
</evidence>
<feature type="compositionally biased region" description="Low complexity" evidence="1">
    <location>
        <begin position="39"/>
        <end position="49"/>
    </location>
</feature>
<dbReference type="InterPro" id="IPR026906">
    <property type="entry name" value="LRR_5"/>
</dbReference>
<protein>
    <submittedName>
        <fullName evidence="2">Uncharacterized protein</fullName>
    </submittedName>
</protein>
<sequence length="216" mass="23395">MSKSVASESNEGYESGGMSRKRGARDEGDENEERIPEVAAADNSTTSTNVTTVTAATDQFMHTAEFKRHFAEFVHVQMLMALRLATKGFNAAADALIDKGVMSGELMVHGGNDISEEVATARKERHKLATRAIFLLNITKVGENACWLSVNFVVVEIPEGVERIGEDAFVDCTSLTTISFPKTLTLIDYAAFGGCSSLENVGLLHTNLQELRGTAF</sequence>
<organism evidence="2 3">
    <name type="scientific">Triparma laevis f. inornata</name>
    <dbReference type="NCBI Taxonomy" id="1714386"/>
    <lineage>
        <taxon>Eukaryota</taxon>
        <taxon>Sar</taxon>
        <taxon>Stramenopiles</taxon>
        <taxon>Ochrophyta</taxon>
        <taxon>Bolidophyceae</taxon>
        <taxon>Parmales</taxon>
        <taxon>Triparmaceae</taxon>
        <taxon>Triparma</taxon>
    </lineage>
</organism>
<accession>A0A9W7EB71</accession>
<gene>
    <name evidence="2" type="ORF">TL16_g06608</name>
</gene>
<dbReference type="Gene3D" id="3.80.10.10">
    <property type="entry name" value="Ribonuclease Inhibitor"/>
    <property type="match status" value="1"/>
</dbReference>
<feature type="region of interest" description="Disordered" evidence="1">
    <location>
        <begin position="1"/>
        <end position="49"/>
    </location>
</feature>
<evidence type="ECO:0000313" key="3">
    <source>
        <dbReference type="Proteomes" id="UP001162640"/>
    </source>
</evidence>
<feature type="compositionally biased region" description="Polar residues" evidence="1">
    <location>
        <begin position="1"/>
        <end position="12"/>
    </location>
</feature>
<dbReference type="EMBL" id="BLQM01000201">
    <property type="protein sequence ID" value="GMH74959.1"/>
    <property type="molecule type" value="Genomic_DNA"/>
</dbReference>